<organism evidence="8 9">
    <name type="scientific">Enterococcus faecalis</name>
    <name type="common">Streptococcus faecalis</name>
    <dbReference type="NCBI Taxonomy" id="1351"/>
    <lineage>
        <taxon>Bacteria</taxon>
        <taxon>Bacillati</taxon>
        <taxon>Bacillota</taxon>
        <taxon>Bacilli</taxon>
        <taxon>Lactobacillales</taxon>
        <taxon>Enterococcaceae</taxon>
        <taxon>Enterococcus</taxon>
    </lineage>
</organism>
<dbReference type="InterPro" id="IPR009614">
    <property type="entry name" value="YoeB_toxin"/>
</dbReference>
<evidence type="ECO:0000256" key="1">
    <source>
        <dbReference type="ARBA" id="ARBA00008172"/>
    </source>
</evidence>
<comment type="caution">
    <text evidence="8">The sequence shown here is derived from an EMBL/GenBank/DDBJ whole genome shotgun (WGS) entry which is preliminary data.</text>
</comment>
<dbReference type="AlphaFoldDB" id="A0A8B3RS79"/>
<evidence type="ECO:0000256" key="6">
    <source>
        <dbReference type="ARBA" id="ARBA00030388"/>
    </source>
</evidence>
<dbReference type="InterPro" id="IPR007712">
    <property type="entry name" value="RelE/ParE_toxin"/>
</dbReference>
<dbReference type="GO" id="GO:0016787">
    <property type="term" value="F:hydrolase activity"/>
    <property type="evidence" value="ECO:0007669"/>
    <property type="project" value="UniProtKB-KW"/>
</dbReference>
<dbReference type="PANTHER" id="PTHR38039">
    <property type="entry name" value="TOXIN YOEB"/>
    <property type="match status" value="1"/>
</dbReference>
<keyword evidence="2" id="KW-1277">Toxin-antitoxin system</keyword>
<evidence type="ECO:0000256" key="2">
    <source>
        <dbReference type="ARBA" id="ARBA00022649"/>
    </source>
</evidence>
<dbReference type="Gene3D" id="3.30.2310.20">
    <property type="entry name" value="RelE-like"/>
    <property type="match status" value="1"/>
</dbReference>
<evidence type="ECO:0000313" key="9">
    <source>
        <dbReference type="Proteomes" id="UP000292223"/>
    </source>
</evidence>
<evidence type="ECO:0000313" key="8">
    <source>
        <dbReference type="EMBL" id="RYU28196.1"/>
    </source>
</evidence>
<accession>A0A8B3RS79</accession>
<dbReference type="EMBL" id="SEWT01000034">
    <property type="protein sequence ID" value="RYU28196.1"/>
    <property type="molecule type" value="Genomic_DNA"/>
</dbReference>
<evidence type="ECO:0000256" key="5">
    <source>
        <dbReference type="ARBA" id="ARBA00022801"/>
    </source>
</evidence>
<dbReference type="Pfam" id="PF05016">
    <property type="entry name" value="ParE_toxin"/>
    <property type="match status" value="1"/>
</dbReference>
<dbReference type="PANTHER" id="PTHR38039:SF1">
    <property type="entry name" value="TOXIN YOEB"/>
    <property type="match status" value="1"/>
</dbReference>
<gene>
    <name evidence="8" type="ORF">EU507_16945</name>
</gene>
<comment type="similarity">
    <text evidence="1">Belongs to the YoeB family.</text>
</comment>
<proteinExistence type="inferred from homology"/>
<dbReference type="GO" id="GO:0006401">
    <property type="term" value="P:RNA catabolic process"/>
    <property type="evidence" value="ECO:0007669"/>
    <property type="project" value="InterPro"/>
</dbReference>
<dbReference type="GO" id="GO:0004519">
    <property type="term" value="F:endonuclease activity"/>
    <property type="evidence" value="ECO:0007669"/>
    <property type="project" value="UniProtKB-KW"/>
</dbReference>
<keyword evidence="5" id="KW-0378">Hydrolase</keyword>
<dbReference type="NCBIfam" id="TIGR02116">
    <property type="entry name" value="toxin_Txe_YoeB"/>
    <property type="match status" value="1"/>
</dbReference>
<sequence>MGYTIKIKKNARKDLPKLKAAHLNKKFDELVKILKENPYQSPPPYEKLVGLNYLSRRLNIQHRLVYTVDDSSKQVIILSVWSHYERGMN</sequence>
<evidence type="ECO:0000256" key="4">
    <source>
        <dbReference type="ARBA" id="ARBA00022759"/>
    </source>
</evidence>
<dbReference type="Proteomes" id="UP000292223">
    <property type="component" value="Unassembled WGS sequence"/>
</dbReference>
<protein>
    <recommendedName>
        <fullName evidence="7">Endoribonuclease YoeB</fullName>
    </recommendedName>
    <alternativeName>
        <fullName evidence="6">Putative mRNA interferase YoeB</fullName>
    </alternativeName>
</protein>
<name>A0A8B3RS79_ENTFL</name>
<dbReference type="InterPro" id="IPR035093">
    <property type="entry name" value="RelE/ParE_toxin_dom_sf"/>
</dbReference>
<evidence type="ECO:0000256" key="3">
    <source>
        <dbReference type="ARBA" id="ARBA00022722"/>
    </source>
</evidence>
<dbReference type="RefSeq" id="WP_010717545.1">
    <property type="nucleotide sequence ID" value="NZ_CABGIK010000013.1"/>
</dbReference>
<dbReference type="GO" id="GO:0045892">
    <property type="term" value="P:negative regulation of DNA-templated transcription"/>
    <property type="evidence" value="ECO:0007669"/>
    <property type="project" value="TreeGrafter"/>
</dbReference>
<keyword evidence="4" id="KW-0255">Endonuclease</keyword>
<reference evidence="8 9" key="1">
    <citation type="submission" date="2019-02" db="EMBL/GenBank/DDBJ databases">
        <title>From farm to fork: dissemination of Tn554::fexA-optrA in linezolid-resistant Enterococcus faecalis clones from chicken feces and meat in Tunisia.</title>
        <authorList>
            <person name="Tedim A.P."/>
            <person name="Elghaieb H."/>
            <person name="Abbassi M.S."/>
            <person name="Novais C."/>
            <person name="Hassen A."/>
            <person name="Peixe L."/>
            <person name="Freitas A.R."/>
        </authorList>
    </citation>
    <scope>NUCLEOTIDE SEQUENCE [LARGE SCALE GENOMIC DNA]</scope>
    <source>
        <strain evidence="8 9">728T</strain>
    </source>
</reference>
<keyword evidence="3" id="KW-0540">Nuclease</keyword>
<dbReference type="SUPFAM" id="SSF143011">
    <property type="entry name" value="RelE-like"/>
    <property type="match status" value="1"/>
</dbReference>
<evidence type="ECO:0000256" key="7">
    <source>
        <dbReference type="ARBA" id="ARBA00050056"/>
    </source>
</evidence>